<comment type="caution">
    <text evidence="2">The sequence shown here is derived from an EMBL/GenBank/DDBJ whole genome shotgun (WGS) entry which is preliminary data.</text>
</comment>
<dbReference type="OrthoDB" id="1910906at2"/>
<dbReference type="Gene3D" id="3.40.630.30">
    <property type="match status" value="1"/>
</dbReference>
<feature type="domain" description="N-acetyltransferase" evidence="1">
    <location>
        <begin position="144"/>
        <end position="284"/>
    </location>
</feature>
<sequence length="284" mass="34024">MYKCKKLSWFNINKFKKLSRGNVCFEFTKEDFFKGYDSLNPIGKLLYNKNVKLLKYNRNYIGYIWFTRICKNFYRINSMTINCNENDIVLYRKFFQSFKKGSLFEADGNFNKLLIDIGFTEVNKLFEMKTILEEKYSFKLPSEISFKTFEIGEDEKIRCSLQNKIFKTSSRVEIDIEDITFEEEQKYYLNEGSIFIKYGEKFIGYGQLIKENNKVSIVNFGILDEFRNRGYSKILLKYLLNLAIDNNLKEIYLKCNSDNIRALKLYKEHNFKIEKEFCTWGYTV</sequence>
<dbReference type="PROSITE" id="PS51186">
    <property type="entry name" value="GNAT"/>
    <property type="match status" value="1"/>
</dbReference>
<dbReference type="GO" id="GO:0016747">
    <property type="term" value="F:acyltransferase activity, transferring groups other than amino-acyl groups"/>
    <property type="evidence" value="ECO:0007669"/>
    <property type="project" value="InterPro"/>
</dbReference>
<name>A0A0C1RCQ3_9CLOT</name>
<evidence type="ECO:0000313" key="3">
    <source>
        <dbReference type="Proteomes" id="UP000031366"/>
    </source>
</evidence>
<protein>
    <submittedName>
        <fullName evidence="2">Acetyltransferase domain protein</fullName>
    </submittedName>
</protein>
<accession>A0A0C1RCQ3</accession>
<dbReference type="AlphaFoldDB" id="A0A0C1RCQ3"/>
<dbReference type="InterPro" id="IPR000182">
    <property type="entry name" value="GNAT_dom"/>
</dbReference>
<reference evidence="2 3" key="1">
    <citation type="journal article" date="2015" name="Infect. Genet. Evol.">
        <title>Genomic sequences of six botulinum neurotoxin-producing strains representing three clostridial species illustrate the mobility and diversity of botulinum neurotoxin genes.</title>
        <authorList>
            <person name="Smith T.J."/>
            <person name="Hill K.K."/>
            <person name="Xie G."/>
            <person name="Foley B.T."/>
            <person name="Williamson C.H."/>
            <person name="Foster J.T."/>
            <person name="Johnson S.L."/>
            <person name="Chertkov O."/>
            <person name="Teshima H."/>
            <person name="Gibbons H.S."/>
            <person name="Johnsky L.A."/>
            <person name="Karavis M.A."/>
            <person name="Smith L.A."/>
        </authorList>
    </citation>
    <scope>NUCLEOTIDE SEQUENCE [LARGE SCALE GENOMIC DNA]</scope>
    <source>
        <strain evidence="2 3">CDC 2741</strain>
    </source>
</reference>
<gene>
    <name evidence="2" type="ORF">U732_3807</name>
</gene>
<dbReference type="Pfam" id="PF00583">
    <property type="entry name" value="Acetyltransf_1"/>
    <property type="match status" value="1"/>
</dbReference>
<keyword evidence="3" id="KW-1185">Reference proteome</keyword>
<dbReference type="SUPFAM" id="SSF55729">
    <property type="entry name" value="Acyl-CoA N-acyltransferases (Nat)"/>
    <property type="match status" value="1"/>
</dbReference>
<proteinExistence type="predicted"/>
<evidence type="ECO:0000259" key="1">
    <source>
        <dbReference type="PROSITE" id="PS51186"/>
    </source>
</evidence>
<dbReference type="RefSeq" id="WP_039630291.1">
    <property type="nucleotide sequence ID" value="NZ_AYSO01000012.1"/>
</dbReference>
<keyword evidence="2" id="KW-0808">Transferase</keyword>
<dbReference type="Proteomes" id="UP000031366">
    <property type="component" value="Unassembled WGS sequence"/>
</dbReference>
<dbReference type="InterPro" id="IPR016181">
    <property type="entry name" value="Acyl_CoA_acyltransferase"/>
</dbReference>
<organism evidence="2 3">
    <name type="scientific">Clostridium argentinense CDC 2741</name>
    <dbReference type="NCBI Taxonomy" id="1418104"/>
    <lineage>
        <taxon>Bacteria</taxon>
        <taxon>Bacillati</taxon>
        <taxon>Bacillota</taxon>
        <taxon>Clostridia</taxon>
        <taxon>Eubacteriales</taxon>
        <taxon>Clostridiaceae</taxon>
        <taxon>Clostridium</taxon>
    </lineage>
</organism>
<dbReference type="CDD" id="cd04301">
    <property type="entry name" value="NAT_SF"/>
    <property type="match status" value="1"/>
</dbReference>
<dbReference type="EMBL" id="AYSO01000012">
    <property type="protein sequence ID" value="KIE48146.1"/>
    <property type="molecule type" value="Genomic_DNA"/>
</dbReference>
<evidence type="ECO:0000313" key="2">
    <source>
        <dbReference type="EMBL" id="KIE48146.1"/>
    </source>
</evidence>